<dbReference type="EMBL" id="LXQE01000018">
    <property type="protein sequence ID" value="RCJ42107.1"/>
    <property type="molecule type" value="Genomic_DNA"/>
</dbReference>
<evidence type="ECO:0000313" key="2">
    <source>
        <dbReference type="Proteomes" id="UP000252085"/>
    </source>
</evidence>
<organism evidence="1 2">
    <name type="scientific">Nostoc punctiforme NIES-2108</name>
    <dbReference type="NCBI Taxonomy" id="1356359"/>
    <lineage>
        <taxon>Bacteria</taxon>
        <taxon>Bacillati</taxon>
        <taxon>Cyanobacteriota</taxon>
        <taxon>Cyanophyceae</taxon>
        <taxon>Nostocales</taxon>
        <taxon>Nostocaceae</taxon>
        <taxon>Nostoc</taxon>
    </lineage>
</organism>
<accession>A0A367RZS7</accession>
<sequence>MNIKNENYGGFQTWSKQVASWRCIPPIVSIDIEQERSCVWFNVGGENRLLVRYEIFSNMGGWQSGHEANAAANPSVFSLEEAKYLYNQLITGKMNNEVKSISTIVAIAKKHENSPQNKMGYQK</sequence>
<evidence type="ECO:0000313" key="1">
    <source>
        <dbReference type="EMBL" id="RCJ42107.1"/>
    </source>
</evidence>
<proteinExistence type="predicted"/>
<dbReference type="Proteomes" id="UP000252085">
    <property type="component" value="Unassembled WGS sequence"/>
</dbReference>
<name>A0A367RZS7_NOSPU</name>
<comment type="caution">
    <text evidence="1">The sequence shown here is derived from an EMBL/GenBank/DDBJ whole genome shotgun (WGS) entry which is preliminary data.</text>
</comment>
<protein>
    <submittedName>
        <fullName evidence="1">Uncharacterized protein</fullName>
    </submittedName>
</protein>
<dbReference type="AlphaFoldDB" id="A0A367RZS7"/>
<reference evidence="1 2" key="1">
    <citation type="submission" date="2016-04" db="EMBL/GenBank/DDBJ databases">
        <authorList>
            <person name="Evans L.H."/>
            <person name="Alamgir A."/>
            <person name="Owens N."/>
            <person name="Weber N.D."/>
            <person name="Virtaneva K."/>
            <person name="Barbian K."/>
            <person name="Babar A."/>
            <person name="Rosenke K."/>
        </authorList>
    </citation>
    <scope>NUCLEOTIDE SEQUENCE [LARGE SCALE GENOMIC DNA]</scope>
    <source>
        <strain evidence="1">NIES-2108</strain>
    </source>
</reference>
<gene>
    <name evidence="1" type="ORF">A6769_37995</name>
</gene>